<name>A0A5C7AYC4_9FLAO</name>
<organism evidence="9 10">
    <name type="scientific">Seonamhaeicola algicola</name>
    <dbReference type="NCBI Taxonomy" id="1719036"/>
    <lineage>
        <taxon>Bacteria</taxon>
        <taxon>Pseudomonadati</taxon>
        <taxon>Bacteroidota</taxon>
        <taxon>Flavobacteriia</taxon>
        <taxon>Flavobacteriales</taxon>
        <taxon>Flavobacteriaceae</taxon>
    </lineage>
</organism>
<gene>
    <name evidence="9" type="ORF">FUA26_04835</name>
</gene>
<evidence type="ECO:0000256" key="2">
    <source>
        <dbReference type="ARBA" id="ARBA00022448"/>
    </source>
</evidence>
<feature type="domain" description="TonB-dependent receptor plug" evidence="8">
    <location>
        <begin position="227"/>
        <end position="329"/>
    </location>
</feature>
<dbReference type="Gene3D" id="2.60.40.1120">
    <property type="entry name" value="Carboxypeptidase-like, regulatory domain"/>
    <property type="match status" value="1"/>
</dbReference>
<keyword evidence="4 7" id="KW-0812">Transmembrane</keyword>
<keyword evidence="5 7" id="KW-0472">Membrane</keyword>
<evidence type="ECO:0000256" key="7">
    <source>
        <dbReference type="PROSITE-ProRule" id="PRU01360"/>
    </source>
</evidence>
<evidence type="ECO:0000256" key="5">
    <source>
        <dbReference type="ARBA" id="ARBA00023136"/>
    </source>
</evidence>
<evidence type="ECO:0000256" key="6">
    <source>
        <dbReference type="ARBA" id="ARBA00023237"/>
    </source>
</evidence>
<keyword evidence="10" id="KW-1185">Reference proteome</keyword>
<dbReference type="InterPro" id="IPR023996">
    <property type="entry name" value="TonB-dep_OMP_SusC/RagA"/>
</dbReference>
<dbReference type="NCBIfam" id="TIGR04057">
    <property type="entry name" value="SusC_RagA_signa"/>
    <property type="match status" value="1"/>
</dbReference>
<evidence type="ECO:0000256" key="1">
    <source>
        <dbReference type="ARBA" id="ARBA00004571"/>
    </source>
</evidence>
<dbReference type="Pfam" id="PF13715">
    <property type="entry name" value="CarbopepD_reg_2"/>
    <property type="match status" value="1"/>
</dbReference>
<dbReference type="EMBL" id="VOSC01000012">
    <property type="protein sequence ID" value="TXE13124.1"/>
    <property type="molecule type" value="Genomic_DNA"/>
</dbReference>
<evidence type="ECO:0000256" key="3">
    <source>
        <dbReference type="ARBA" id="ARBA00022452"/>
    </source>
</evidence>
<keyword evidence="6 7" id="KW-0998">Cell outer membrane</keyword>
<dbReference type="Pfam" id="PF07715">
    <property type="entry name" value="Plug"/>
    <property type="match status" value="1"/>
</dbReference>
<dbReference type="AlphaFoldDB" id="A0A5C7AYC4"/>
<reference evidence="10" key="1">
    <citation type="submission" date="2019-08" db="EMBL/GenBank/DDBJ databases">
        <title>Seonamhaeicola sediminis sp. nov., isolated from marine sediment.</title>
        <authorList>
            <person name="Cao W.R."/>
        </authorList>
    </citation>
    <scope>NUCLEOTIDE SEQUENCE [LARGE SCALE GENOMIC DNA]</scope>
    <source>
        <strain evidence="10">Gy8</strain>
    </source>
</reference>
<proteinExistence type="inferred from homology"/>
<comment type="caution">
    <text evidence="9">The sequence shown here is derived from an EMBL/GenBank/DDBJ whole genome shotgun (WGS) entry which is preliminary data.</text>
</comment>
<dbReference type="InterPro" id="IPR039426">
    <property type="entry name" value="TonB-dep_rcpt-like"/>
</dbReference>
<dbReference type="Gene3D" id="2.170.130.10">
    <property type="entry name" value="TonB-dependent receptor, plug domain"/>
    <property type="match status" value="1"/>
</dbReference>
<comment type="subcellular location">
    <subcellularLocation>
        <location evidence="1 7">Cell outer membrane</location>
        <topology evidence="1 7">Multi-pass membrane protein</topology>
    </subcellularLocation>
</comment>
<dbReference type="GO" id="GO:0009279">
    <property type="term" value="C:cell outer membrane"/>
    <property type="evidence" value="ECO:0007669"/>
    <property type="project" value="UniProtKB-SubCell"/>
</dbReference>
<protein>
    <submittedName>
        <fullName evidence="9">SusC/RagA family TonB-linked outer membrane protein</fullName>
    </submittedName>
</protein>
<evidence type="ECO:0000259" key="8">
    <source>
        <dbReference type="Pfam" id="PF07715"/>
    </source>
</evidence>
<accession>A0A5C7AYC4</accession>
<dbReference type="NCBIfam" id="TIGR04056">
    <property type="entry name" value="OMP_RagA_SusC"/>
    <property type="match status" value="1"/>
</dbReference>
<evidence type="ECO:0000313" key="10">
    <source>
        <dbReference type="Proteomes" id="UP000321790"/>
    </source>
</evidence>
<keyword evidence="2 7" id="KW-0813">Transport</keyword>
<evidence type="ECO:0000256" key="4">
    <source>
        <dbReference type="ARBA" id="ARBA00022692"/>
    </source>
</evidence>
<dbReference type="InterPro" id="IPR037066">
    <property type="entry name" value="Plug_dom_sf"/>
</dbReference>
<sequence>MKIKFIRVPIKYRKQLSLMLMKTLIFLFCALSFGFNSNNSFSQNIKINIDKEQEISVIEVFELIKEKTNYRFIYKTEDFKNAPEIHLKKGTITVHNLLSKSLSFSNYVYELTPNKTIVLKQKEFIRQDVYQQQIKGTVTDKNGAPLPGANITITTASGDFIKGVASDFDGGFTVTALKGHIIKVSFIGFLTQEFVVNNQTELNVVLQENANKLDEVVLSTGYQKISKERTTGSFEKINQKTLGIKTTQNVFDKIEGEVAGVLFDTNGGSSAIIRGISTINSVSQPLVVVDGFPIEQGLETINPNDVESITILKDAAAASIWGIRAANGVIVVVTRKGERNSKTMVNYSSNFSITPQTDLHELPYASTASFLEFEKHMADNAWRNLPNAFNPSNISEGLNTYLLLNNGNITQAEADETINRLQNIDSRQQFEDLFLSNQTWIQHNLSVGGGGANSSYQASIVYNQNKNDNSLLNNNSDQIIANISNQIDISPKLTFTGRINYSHTRNKFNGMSIGDAQGLDQYQNIIDENGNYLTQSQGFYQEFKDARSVENGYPYNWDYNLLQEFENKNNKSTFSQIRLQAALKYNITNYLSVEGRYQYEEGASKTRNLYNENTFFVRNLINTYTTTATGSAVSAIPEGSILDRSNFNQNAQSGRLQLNYNQSFNNNLHNITAIGGYEVRKVMSNSNSNRLYAYDDQSLDFAKNINYADLFPTVYFFGERQIPFIDRITEAENRYISYYGNAAYAFDRRYSLTGSVRLDDANLFGASKKYKNIPLYSIGGKWAIHNENFFNSKTINNLSLRATYGSNGNVNNSTSPFVQVGISSDPFTGNQYGFISNVKNPELRLEKVYVTNLGLDFGLFNNRINGSIEYYNRKSEDLLSNVIFPSILGFNSALINAGEMENKGLDISLRGLVVDAKDFKYNTTLNFSYNKNTVTKVDVPNDTPFAYTITQTPLVNTPLRYLYSYQYEGLNDEGDPLFLNENGDLVNEDINVVEALKYEGTTLPKYYGSWINQFTYKGFTLRALTTFKLGHVFRNTNFLDYAELPNRFGGNHYIHEDFESRWQNPGDELTTTIPRIPTTRADARLDAYLTYYRYGSQNIDDASHIRLKEVVLSYNLNPKTTSAIGFNNLSFNVQARNLALINFNKWNVDPESFIFSQRPTFTVGINANF</sequence>
<dbReference type="Gene3D" id="2.40.170.20">
    <property type="entry name" value="TonB-dependent receptor, beta-barrel domain"/>
    <property type="match status" value="1"/>
</dbReference>
<dbReference type="OrthoDB" id="9768177at2"/>
<evidence type="ECO:0000313" key="9">
    <source>
        <dbReference type="EMBL" id="TXE13124.1"/>
    </source>
</evidence>
<dbReference type="InterPro" id="IPR012910">
    <property type="entry name" value="Plug_dom"/>
</dbReference>
<dbReference type="InterPro" id="IPR023997">
    <property type="entry name" value="TonB-dep_OMP_SusC/RagA_CS"/>
</dbReference>
<dbReference type="InterPro" id="IPR008969">
    <property type="entry name" value="CarboxyPept-like_regulatory"/>
</dbReference>
<comment type="similarity">
    <text evidence="7">Belongs to the TonB-dependent receptor family.</text>
</comment>
<dbReference type="Proteomes" id="UP000321790">
    <property type="component" value="Unassembled WGS sequence"/>
</dbReference>
<dbReference type="InterPro" id="IPR036942">
    <property type="entry name" value="Beta-barrel_TonB_sf"/>
</dbReference>
<dbReference type="PROSITE" id="PS52016">
    <property type="entry name" value="TONB_DEPENDENT_REC_3"/>
    <property type="match status" value="1"/>
</dbReference>
<keyword evidence="3 7" id="KW-1134">Transmembrane beta strand</keyword>
<dbReference type="SUPFAM" id="SSF56935">
    <property type="entry name" value="Porins"/>
    <property type="match status" value="1"/>
</dbReference>
<dbReference type="SUPFAM" id="SSF49464">
    <property type="entry name" value="Carboxypeptidase regulatory domain-like"/>
    <property type="match status" value="1"/>
</dbReference>